<sequence>MKFISLSKYCSRQPARPQKGASSIGNAAIESLSKKPDCLKLSLPLFCWLFQQFYTLTRRGTPDAEVEPAALSIADRQKKHSRSNSWSADVAILKKISHRNQPTVATISQVFPQ</sequence>
<protein>
    <submittedName>
        <fullName evidence="1">Uncharacterized protein</fullName>
    </submittedName>
</protein>
<keyword evidence="2" id="KW-1185">Reference proteome</keyword>
<reference evidence="1 2" key="1">
    <citation type="submission" date="2021-06" db="EMBL/GenBank/DDBJ databases">
        <title>Caerostris extrusa draft genome.</title>
        <authorList>
            <person name="Kono N."/>
            <person name="Arakawa K."/>
        </authorList>
    </citation>
    <scope>NUCLEOTIDE SEQUENCE [LARGE SCALE GENOMIC DNA]</scope>
</reference>
<name>A0AAV4ULN9_CAEEX</name>
<gene>
    <name evidence="1" type="ORF">CEXT_224711</name>
</gene>
<dbReference type="Proteomes" id="UP001054945">
    <property type="component" value="Unassembled WGS sequence"/>
</dbReference>
<accession>A0AAV4ULN9</accession>
<organism evidence="1 2">
    <name type="scientific">Caerostris extrusa</name>
    <name type="common">Bark spider</name>
    <name type="synonym">Caerostris bankana</name>
    <dbReference type="NCBI Taxonomy" id="172846"/>
    <lineage>
        <taxon>Eukaryota</taxon>
        <taxon>Metazoa</taxon>
        <taxon>Ecdysozoa</taxon>
        <taxon>Arthropoda</taxon>
        <taxon>Chelicerata</taxon>
        <taxon>Arachnida</taxon>
        <taxon>Araneae</taxon>
        <taxon>Araneomorphae</taxon>
        <taxon>Entelegynae</taxon>
        <taxon>Araneoidea</taxon>
        <taxon>Araneidae</taxon>
        <taxon>Caerostris</taxon>
    </lineage>
</organism>
<evidence type="ECO:0000313" key="2">
    <source>
        <dbReference type="Proteomes" id="UP001054945"/>
    </source>
</evidence>
<dbReference type="EMBL" id="BPLR01013093">
    <property type="protein sequence ID" value="GIY58716.1"/>
    <property type="molecule type" value="Genomic_DNA"/>
</dbReference>
<proteinExistence type="predicted"/>
<evidence type="ECO:0000313" key="1">
    <source>
        <dbReference type="EMBL" id="GIY58716.1"/>
    </source>
</evidence>
<dbReference type="AlphaFoldDB" id="A0AAV4ULN9"/>
<comment type="caution">
    <text evidence="1">The sequence shown here is derived from an EMBL/GenBank/DDBJ whole genome shotgun (WGS) entry which is preliminary data.</text>
</comment>